<keyword evidence="1" id="KW-0805">Transcription regulation</keyword>
<protein>
    <recommendedName>
        <fullName evidence="5">HTH tetR-type domain-containing protein</fullName>
    </recommendedName>
</protein>
<dbReference type="PANTHER" id="PTHR30055:SF234">
    <property type="entry name" value="HTH-TYPE TRANSCRIPTIONAL REGULATOR BETI"/>
    <property type="match status" value="1"/>
</dbReference>
<dbReference type="InterPro" id="IPR009057">
    <property type="entry name" value="Homeodomain-like_sf"/>
</dbReference>
<dbReference type="KEGG" id="mbd:MEBOL_004809"/>
<dbReference type="AlphaFoldDB" id="A0A250IJL1"/>
<keyword evidence="2 4" id="KW-0238">DNA-binding</keyword>
<dbReference type="EMBL" id="CP022163">
    <property type="protein sequence ID" value="ATB31347.1"/>
    <property type="molecule type" value="Genomic_DNA"/>
</dbReference>
<keyword evidence="7" id="KW-1185">Reference proteome</keyword>
<evidence type="ECO:0000313" key="7">
    <source>
        <dbReference type="Proteomes" id="UP000217289"/>
    </source>
</evidence>
<feature type="DNA-binding region" description="H-T-H motif" evidence="4">
    <location>
        <begin position="39"/>
        <end position="58"/>
    </location>
</feature>
<evidence type="ECO:0000313" key="6">
    <source>
        <dbReference type="EMBL" id="ATB31347.1"/>
    </source>
</evidence>
<name>A0A250IJL1_9BACT</name>
<dbReference type="PROSITE" id="PS50977">
    <property type="entry name" value="HTH_TETR_2"/>
    <property type="match status" value="1"/>
</dbReference>
<gene>
    <name evidence="6" type="ORF">MEBOL_004809</name>
</gene>
<dbReference type="PRINTS" id="PR00455">
    <property type="entry name" value="HTHTETR"/>
</dbReference>
<feature type="domain" description="HTH tetR-type" evidence="5">
    <location>
        <begin position="16"/>
        <end position="76"/>
    </location>
</feature>
<dbReference type="PANTHER" id="PTHR30055">
    <property type="entry name" value="HTH-TYPE TRANSCRIPTIONAL REGULATOR RUTR"/>
    <property type="match status" value="1"/>
</dbReference>
<evidence type="ECO:0000256" key="3">
    <source>
        <dbReference type="ARBA" id="ARBA00023163"/>
    </source>
</evidence>
<dbReference type="GO" id="GO:0003700">
    <property type="term" value="F:DNA-binding transcription factor activity"/>
    <property type="evidence" value="ECO:0007669"/>
    <property type="project" value="TreeGrafter"/>
</dbReference>
<dbReference type="Gene3D" id="1.10.357.10">
    <property type="entry name" value="Tetracycline Repressor, domain 2"/>
    <property type="match status" value="1"/>
</dbReference>
<sequence length="210" mass="22750">MLPAMAEPKRKRRDAESARAEILDAAEKRLVSAGPSGIRLQEVAADAGVSHPTVLHHFGSREALVDAVVARALRSINARLIEALQASRGEEVELTRMLDAVFDSMGASGQGRVLMWLALEGRHVEGDEVTLSAVVDAAQALRESRRGRKKAPPREDTAHLVVLAALVLTGLPVLGPTLLRNSGLDNDADAMRRFRGFLAKMLLRHFSTPE</sequence>
<reference evidence="6 7" key="1">
    <citation type="submission" date="2017-06" db="EMBL/GenBank/DDBJ databases">
        <authorList>
            <person name="Kim H.J."/>
            <person name="Triplett B.A."/>
        </authorList>
    </citation>
    <scope>NUCLEOTIDE SEQUENCE [LARGE SCALE GENOMIC DNA]</scope>
    <source>
        <strain evidence="6 7">DSM 14713</strain>
    </source>
</reference>
<evidence type="ECO:0000256" key="2">
    <source>
        <dbReference type="ARBA" id="ARBA00023125"/>
    </source>
</evidence>
<evidence type="ECO:0000259" key="5">
    <source>
        <dbReference type="PROSITE" id="PS50977"/>
    </source>
</evidence>
<dbReference type="GO" id="GO:0000976">
    <property type="term" value="F:transcription cis-regulatory region binding"/>
    <property type="evidence" value="ECO:0007669"/>
    <property type="project" value="TreeGrafter"/>
</dbReference>
<dbReference type="SUPFAM" id="SSF46689">
    <property type="entry name" value="Homeodomain-like"/>
    <property type="match status" value="1"/>
</dbReference>
<dbReference type="Proteomes" id="UP000217289">
    <property type="component" value="Chromosome"/>
</dbReference>
<proteinExistence type="predicted"/>
<dbReference type="InterPro" id="IPR001647">
    <property type="entry name" value="HTH_TetR"/>
</dbReference>
<evidence type="ECO:0000256" key="4">
    <source>
        <dbReference type="PROSITE-ProRule" id="PRU00335"/>
    </source>
</evidence>
<dbReference type="Pfam" id="PF00440">
    <property type="entry name" value="TetR_N"/>
    <property type="match status" value="1"/>
</dbReference>
<evidence type="ECO:0000256" key="1">
    <source>
        <dbReference type="ARBA" id="ARBA00023015"/>
    </source>
</evidence>
<accession>A0A250IJL1</accession>
<keyword evidence="3" id="KW-0804">Transcription</keyword>
<organism evidence="6 7">
    <name type="scientific">Melittangium boletus DSM 14713</name>
    <dbReference type="NCBI Taxonomy" id="1294270"/>
    <lineage>
        <taxon>Bacteria</taxon>
        <taxon>Pseudomonadati</taxon>
        <taxon>Myxococcota</taxon>
        <taxon>Myxococcia</taxon>
        <taxon>Myxococcales</taxon>
        <taxon>Cystobacterineae</taxon>
        <taxon>Archangiaceae</taxon>
        <taxon>Melittangium</taxon>
    </lineage>
</organism>
<dbReference type="InterPro" id="IPR050109">
    <property type="entry name" value="HTH-type_TetR-like_transc_reg"/>
</dbReference>